<reference evidence="1" key="1">
    <citation type="journal article" date="2012" name="Nat. Biotechnol.">
        <title>Reference genome sequence of the model plant Setaria.</title>
        <authorList>
            <person name="Bennetzen J.L."/>
            <person name="Schmutz J."/>
            <person name="Wang H."/>
            <person name="Percifield R."/>
            <person name="Hawkins J."/>
            <person name="Pontaroli A.C."/>
            <person name="Estep M."/>
            <person name="Feng L."/>
            <person name="Vaughn J.N."/>
            <person name="Grimwood J."/>
            <person name="Jenkins J."/>
            <person name="Barry K."/>
            <person name="Lindquist E."/>
            <person name="Hellsten U."/>
            <person name="Deshpande S."/>
            <person name="Wang X."/>
            <person name="Wu X."/>
            <person name="Mitros T."/>
            <person name="Triplett J."/>
            <person name="Yang X."/>
            <person name="Ye C.Y."/>
            <person name="Mauro-Herrera M."/>
            <person name="Wang L."/>
            <person name="Li P."/>
            <person name="Sharma M."/>
            <person name="Sharma R."/>
            <person name="Ronald P.C."/>
            <person name="Panaud O."/>
            <person name="Kellogg E.A."/>
            <person name="Brutnell T.P."/>
            <person name="Doust A.N."/>
            <person name="Tuskan G.A."/>
            <person name="Rokhsar D."/>
            <person name="Devos K.M."/>
        </authorList>
    </citation>
    <scope>NUCLEOTIDE SEQUENCE [LARGE SCALE GENOMIC DNA]</scope>
    <source>
        <strain evidence="1">Yugu1</strain>
    </source>
</reference>
<accession>A0A368SN77</accession>
<gene>
    <name evidence="1" type="ORF">SETIT_9G329000v2</name>
</gene>
<protein>
    <submittedName>
        <fullName evidence="1">Uncharacterized protein</fullName>
    </submittedName>
</protein>
<organism evidence="1">
    <name type="scientific">Setaria italica</name>
    <name type="common">Foxtail millet</name>
    <name type="synonym">Panicum italicum</name>
    <dbReference type="NCBI Taxonomy" id="4555"/>
    <lineage>
        <taxon>Eukaryota</taxon>
        <taxon>Viridiplantae</taxon>
        <taxon>Streptophyta</taxon>
        <taxon>Embryophyta</taxon>
        <taxon>Tracheophyta</taxon>
        <taxon>Spermatophyta</taxon>
        <taxon>Magnoliopsida</taxon>
        <taxon>Liliopsida</taxon>
        <taxon>Poales</taxon>
        <taxon>Poaceae</taxon>
        <taxon>PACMAD clade</taxon>
        <taxon>Panicoideae</taxon>
        <taxon>Panicodae</taxon>
        <taxon>Paniceae</taxon>
        <taxon>Cenchrinae</taxon>
        <taxon>Setaria</taxon>
    </lineage>
</organism>
<reference evidence="1" key="2">
    <citation type="submission" date="2015-07" db="EMBL/GenBank/DDBJ databases">
        <authorList>
            <person name="Noorani M."/>
        </authorList>
    </citation>
    <scope>NUCLEOTIDE SEQUENCE</scope>
    <source>
        <strain evidence="1">Yugu1</strain>
    </source>
</reference>
<sequence length="102" mass="10928">MGSSPFLRSVRGVREPPYFFSLKSFLWAPPHFSFVLALAGLLPAAQTGTASASRKGPSLCTLLRRLLPVFVAAESSVVFVGPPRLPRLLLPSSVPVTIRVAP</sequence>
<dbReference type="AlphaFoldDB" id="A0A368SN77"/>
<proteinExistence type="predicted"/>
<evidence type="ECO:0000313" key="1">
    <source>
        <dbReference type="EMBL" id="RCV43875.1"/>
    </source>
</evidence>
<name>A0A368SN77_SETIT</name>
<dbReference type="EMBL" id="CM003536">
    <property type="protein sequence ID" value="RCV43875.1"/>
    <property type="molecule type" value="Genomic_DNA"/>
</dbReference>